<evidence type="ECO:0000256" key="1">
    <source>
        <dbReference type="ARBA" id="ARBA00006700"/>
    </source>
</evidence>
<dbReference type="GO" id="GO:0003735">
    <property type="term" value="F:structural constituent of ribosome"/>
    <property type="evidence" value="ECO:0007669"/>
    <property type="project" value="InterPro"/>
</dbReference>
<dbReference type="NCBIfam" id="NF004363">
    <property type="entry name" value="PRK05738.2-4"/>
    <property type="match status" value="1"/>
</dbReference>
<proteinExistence type="inferred from homology"/>
<accession>A0A381QST7</accession>
<dbReference type="InterPro" id="IPR013025">
    <property type="entry name" value="Ribosomal_uL23-like"/>
</dbReference>
<reference evidence="6" key="1">
    <citation type="submission" date="2018-05" db="EMBL/GenBank/DDBJ databases">
        <authorList>
            <person name="Lanie J.A."/>
            <person name="Ng W.-L."/>
            <person name="Kazmierczak K.M."/>
            <person name="Andrzejewski T.M."/>
            <person name="Davidsen T.M."/>
            <person name="Wayne K.J."/>
            <person name="Tettelin H."/>
            <person name="Glass J.I."/>
            <person name="Rusch D."/>
            <person name="Podicherti R."/>
            <person name="Tsui H.-C.T."/>
            <person name="Winkler M.E."/>
        </authorList>
    </citation>
    <scope>NUCLEOTIDE SEQUENCE</scope>
</reference>
<evidence type="ECO:0000256" key="5">
    <source>
        <dbReference type="ARBA" id="ARBA00023274"/>
    </source>
</evidence>
<comment type="similarity">
    <text evidence="1">Belongs to the universal ribosomal protein uL23 family.</text>
</comment>
<sequence length="94" mass="10385">MTILLGPHLSEKTTIVAEENNQVVFKVRTDATKAEISQAVEQLFEVKVDGINIVNCHGKKKSYGKTSGSRSNWKKAYVTLSPESQIEFSGNELS</sequence>
<evidence type="ECO:0000256" key="3">
    <source>
        <dbReference type="ARBA" id="ARBA00022884"/>
    </source>
</evidence>
<dbReference type="PANTHER" id="PTHR11620">
    <property type="entry name" value="60S RIBOSOMAL PROTEIN L23A"/>
    <property type="match status" value="1"/>
</dbReference>
<dbReference type="GO" id="GO:0019843">
    <property type="term" value="F:rRNA binding"/>
    <property type="evidence" value="ECO:0007669"/>
    <property type="project" value="UniProtKB-KW"/>
</dbReference>
<dbReference type="InterPro" id="IPR012677">
    <property type="entry name" value="Nucleotide-bd_a/b_plait_sf"/>
</dbReference>
<dbReference type="GO" id="GO:0005840">
    <property type="term" value="C:ribosome"/>
    <property type="evidence" value="ECO:0007669"/>
    <property type="project" value="UniProtKB-KW"/>
</dbReference>
<dbReference type="SUPFAM" id="SSF54189">
    <property type="entry name" value="Ribosomal proteins S24e, L23 and L15e"/>
    <property type="match status" value="1"/>
</dbReference>
<keyword evidence="2" id="KW-0699">rRNA-binding</keyword>
<dbReference type="NCBIfam" id="NF004359">
    <property type="entry name" value="PRK05738.1-3"/>
    <property type="match status" value="1"/>
</dbReference>
<dbReference type="InterPro" id="IPR012678">
    <property type="entry name" value="Ribosomal_uL23/eL15/eS24_sf"/>
</dbReference>
<dbReference type="AlphaFoldDB" id="A0A381QST7"/>
<name>A0A381QST7_9ZZZZ</name>
<keyword evidence="3" id="KW-0694">RNA-binding</keyword>
<gene>
    <name evidence="6" type="ORF">METZ01_LOCUS33761</name>
</gene>
<organism evidence="6">
    <name type="scientific">marine metagenome</name>
    <dbReference type="NCBI Taxonomy" id="408172"/>
    <lineage>
        <taxon>unclassified sequences</taxon>
        <taxon>metagenomes</taxon>
        <taxon>ecological metagenomes</taxon>
    </lineage>
</organism>
<evidence type="ECO:0000256" key="4">
    <source>
        <dbReference type="ARBA" id="ARBA00022980"/>
    </source>
</evidence>
<dbReference type="FunFam" id="3.30.70.330:FF:000001">
    <property type="entry name" value="50S ribosomal protein L23"/>
    <property type="match status" value="1"/>
</dbReference>
<dbReference type="Pfam" id="PF00276">
    <property type="entry name" value="Ribosomal_L23"/>
    <property type="match status" value="1"/>
</dbReference>
<dbReference type="HAMAP" id="MF_01369_B">
    <property type="entry name" value="Ribosomal_uL23_B"/>
    <property type="match status" value="1"/>
</dbReference>
<evidence type="ECO:0000256" key="2">
    <source>
        <dbReference type="ARBA" id="ARBA00022730"/>
    </source>
</evidence>
<dbReference type="GO" id="GO:1990904">
    <property type="term" value="C:ribonucleoprotein complex"/>
    <property type="evidence" value="ECO:0007669"/>
    <property type="project" value="UniProtKB-KW"/>
</dbReference>
<protein>
    <recommendedName>
        <fullName evidence="7">50S ribosomal protein L23</fullName>
    </recommendedName>
</protein>
<keyword evidence="4" id="KW-0689">Ribosomal protein</keyword>
<evidence type="ECO:0008006" key="7">
    <source>
        <dbReference type="Google" id="ProtNLM"/>
    </source>
</evidence>
<keyword evidence="5" id="KW-0687">Ribonucleoprotein</keyword>
<evidence type="ECO:0000313" key="6">
    <source>
        <dbReference type="EMBL" id="SUZ80907.1"/>
    </source>
</evidence>
<dbReference type="EMBL" id="UINC01001447">
    <property type="protein sequence ID" value="SUZ80907.1"/>
    <property type="molecule type" value="Genomic_DNA"/>
</dbReference>
<dbReference type="Gene3D" id="3.30.70.330">
    <property type="match status" value="1"/>
</dbReference>
<dbReference type="GO" id="GO:0006412">
    <property type="term" value="P:translation"/>
    <property type="evidence" value="ECO:0007669"/>
    <property type="project" value="InterPro"/>
</dbReference>